<dbReference type="PANTHER" id="PTHR44757:SF2">
    <property type="entry name" value="BIOFILM ARCHITECTURE MAINTENANCE PROTEIN MBAA"/>
    <property type="match status" value="1"/>
</dbReference>
<evidence type="ECO:0008006" key="6">
    <source>
        <dbReference type="Google" id="ProtNLM"/>
    </source>
</evidence>
<dbReference type="PROSITE" id="PS50887">
    <property type="entry name" value="GGDEF"/>
    <property type="match status" value="1"/>
</dbReference>
<evidence type="ECO:0000313" key="4">
    <source>
        <dbReference type="EMBL" id="GGK84828.1"/>
    </source>
</evidence>
<dbReference type="SMART" id="SM00267">
    <property type="entry name" value="GGDEF"/>
    <property type="match status" value="1"/>
</dbReference>
<feature type="transmembrane region" description="Helical" evidence="1">
    <location>
        <begin position="270"/>
        <end position="287"/>
    </location>
</feature>
<feature type="domain" description="EAL" evidence="2">
    <location>
        <begin position="507"/>
        <end position="762"/>
    </location>
</feature>
<evidence type="ECO:0000259" key="3">
    <source>
        <dbReference type="PROSITE" id="PS50887"/>
    </source>
</evidence>
<keyword evidence="5" id="KW-1185">Reference proteome</keyword>
<dbReference type="SMART" id="SM00052">
    <property type="entry name" value="EAL"/>
    <property type="match status" value="1"/>
</dbReference>
<dbReference type="InterPro" id="IPR000160">
    <property type="entry name" value="GGDEF_dom"/>
</dbReference>
<dbReference type="InterPro" id="IPR043128">
    <property type="entry name" value="Rev_trsase/Diguanyl_cyclase"/>
</dbReference>
<keyword evidence="1" id="KW-1133">Transmembrane helix</keyword>
<dbReference type="SUPFAM" id="SSF55073">
    <property type="entry name" value="Nucleotide cyclase"/>
    <property type="match status" value="1"/>
</dbReference>
<evidence type="ECO:0000313" key="5">
    <source>
        <dbReference type="Proteomes" id="UP000656042"/>
    </source>
</evidence>
<comment type="caution">
    <text evidence="4">The sequence shown here is derived from an EMBL/GenBank/DDBJ whole genome shotgun (WGS) entry which is preliminary data.</text>
</comment>
<dbReference type="SUPFAM" id="SSF141868">
    <property type="entry name" value="EAL domain-like"/>
    <property type="match status" value="1"/>
</dbReference>
<organism evidence="4 5">
    <name type="scientific">Mangrovihabitans endophyticus</name>
    <dbReference type="NCBI Taxonomy" id="1751298"/>
    <lineage>
        <taxon>Bacteria</taxon>
        <taxon>Bacillati</taxon>
        <taxon>Actinomycetota</taxon>
        <taxon>Actinomycetes</taxon>
        <taxon>Micromonosporales</taxon>
        <taxon>Micromonosporaceae</taxon>
        <taxon>Mangrovihabitans</taxon>
    </lineage>
</organism>
<dbReference type="AlphaFoldDB" id="A0A8J3BZJ2"/>
<dbReference type="InterPro" id="IPR052155">
    <property type="entry name" value="Biofilm_reg_signaling"/>
</dbReference>
<dbReference type="Gene3D" id="3.20.20.450">
    <property type="entry name" value="EAL domain"/>
    <property type="match status" value="1"/>
</dbReference>
<feature type="domain" description="GGDEF" evidence="3">
    <location>
        <begin position="367"/>
        <end position="498"/>
    </location>
</feature>
<dbReference type="EMBL" id="BMMX01000005">
    <property type="protein sequence ID" value="GGK84828.1"/>
    <property type="molecule type" value="Genomic_DNA"/>
</dbReference>
<gene>
    <name evidence="4" type="ORF">GCM10012284_18960</name>
</gene>
<reference evidence="4" key="2">
    <citation type="submission" date="2020-09" db="EMBL/GenBank/DDBJ databases">
        <authorList>
            <person name="Sun Q."/>
            <person name="Zhou Y."/>
        </authorList>
    </citation>
    <scope>NUCLEOTIDE SEQUENCE</scope>
    <source>
        <strain evidence="4">CGMCC 4.7299</strain>
    </source>
</reference>
<feature type="transmembrane region" description="Helical" evidence="1">
    <location>
        <begin position="293"/>
        <end position="314"/>
    </location>
</feature>
<feature type="transmembrane region" description="Helical" evidence="1">
    <location>
        <begin position="139"/>
        <end position="158"/>
    </location>
</feature>
<dbReference type="NCBIfam" id="TIGR00254">
    <property type="entry name" value="GGDEF"/>
    <property type="match status" value="1"/>
</dbReference>
<feature type="transmembrane region" description="Helical" evidence="1">
    <location>
        <begin position="231"/>
        <end position="249"/>
    </location>
</feature>
<dbReference type="PANTHER" id="PTHR44757">
    <property type="entry name" value="DIGUANYLATE CYCLASE DGCP"/>
    <property type="match status" value="1"/>
</dbReference>
<keyword evidence="1" id="KW-0472">Membrane</keyword>
<proteinExistence type="predicted"/>
<feature type="transmembrane region" description="Helical" evidence="1">
    <location>
        <begin position="106"/>
        <end position="127"/>
    </location>
</feature>
<dbReference type="Gene3D" id="3.30.70.270">
    <property type="match status" value="1"/>
</dbReference>
<feature type="transmembrane region" description="Helical" evidence="1">
    <location>
        <begin position="204"/>
        <end position="225"/>
    </location>
</feature>
<dbReference type="Proteomes" id="UP000656042">
    <property type="component" value="Unassembled WGS sequence"/>
</dbReference>
<dbReference type="InterPro" id="IPR035919">
    <property type="entry name" value="EAL_sf"/>
</dbReference>
<reference evidence="4" key="1">
    <citation type="journal article" date="2014" name="Int. J. Syst. Evol. Microbiol.">
        <title>Complete genome sequence of Corynebacterium casei LMG S-19264T (=DSM 44701T), isolated from a smear-ripened cheese.</title>
        <authorList>
            <consortium name="US DOE Joint Genome Institute (JGI-PGF)"/>
            <person name="Walter F."/>
            <person name="Albersmeier A."/>
            <person name="Kalinowski J."/>
            <person name="Ruckert C."/>
        </authorList>
    </citation>
    <scope>NUCLEOTIDE SEQUENCE</scope>
    <source>
        <strain evidence="4">CGMCC 4.7299</strain>
    </source>
</reference>
<evidence type="ECO:0000256" key="1">
    <source>
        <dbReference type="SAM" id="Phobius"/>
    </source>
</evidence>
<dbReference type="Pfam" id="PF00563">
    <property type="entry name" value="EAL"/>
    <property type="match status" value="1"/>
</dbReference>
<dbReference type="InterPro" id="IPR001633">
    <property type="entry name" value="EAL_dom"/>
</dbReference>
<dbReference type="Pfam" id="PF00990">
    <property type="entry name" value="GGDEF"/>
    <property type="match status" value="1"/>
</dbReference>
<name>A0A8J3BZJ2_9ACTN</name>
<accession>A0A8J3BZJ2</accession>
<evidence type="ECO:0000259" key="2">
    <source>
        <dbReference type="PROSITE" id="PS50883"/>
    </source>
</evidence>
<dbReference type="InterPro" id="IPR029787">
    <property type="entry name" value="Nucleotide_cyclase"/>
</dbReference>
<protein>
    <recommendedName>
        <fullName evidence="6">Diguanylate cyclase (GGDEF) domain-containing protein</fullName>
    </recommendedName>
</protein>
<dbReference type="CDD" id="cd01948">
    <property type="entry name" value="EAL"/>
    <property type="match status" value="1"/>
</dbReference>
<feature type="transmembrane region" description="Helical" evidence="1">
    <location>
        <begin position="35"/>
        <end position="57"/>
    </location>
</feature>
<feature type="transmembrane region" description="Helical" evidence="1">
    <location>
        <begin position="170"/>
        <end position="192"/>
    </location>
</feature>
<feature type="transmembrane region" description="Helical" evidence="1">
    <location>
        <begin position="69"/>
        <end position="86"/>
    </location>
</feature>
<sequence>MARPRVTPLLLGSAASVLAAVVIFVINSRAQLTPVLWGWLPAVLGTALSTLAAWRTAAADGLEDSTRRLWRSIALVAAFVVIGLGSDAHQGIRDPARDVQREHDPLATIAYSLAMVVLLWALLRIPLGARRQRERTVRFVLDALTVSITAGIFAWYFTADVRAADNYGSATVPMLLLATLGLIGGLALIKVATSGLAGLDLVTVRWLAAAAIVGAAGGAGFPMLVHVHPGISGAQMFVPATMFCVTLAADRQRRAVTAPRAPRRRRPFSMVPYAAVGSTDCLLLVVAHASGPAVTAVAVAAVALTALVAFRQFAALSENARLLRRVDAGREQLRHQATHDGLTGLANRALFERATREALAAMPADGDALCLALIDLDDFKAINDRLGHAVGDALLVEVGRRLESCVRDGDVVARLGGDEFGLLLHGLRRQESDEVLSRITEALNRPVHALGYDLLTGASVGLAQTWPGAAPQELLRRADLAMYAAKERGKGRHAIYDAQLEHDRTADAQLGAELRRALDGGEFSLVYQPIVRLPDGEWTGLETLVRWHPPGRDPVSPATFVPVAERTGLIVPLGDWIMRSALRQAAAWTEQFGAAVPHEIGVNVSARQLREPGFAGDVRAALTETGFDPERLVVEVTETAVFDGGAAQDTLNELVSLGVRVALDDFGTGHSSLGLLRTVPTDTLKVDKSFVDGIGSGSEEAVIATAMIQITDGLHLKAIAEGVETAEQAQTLHRMGYRFAQGYHFARPLSAEQITRHLAEAPATMPV</sequence>
<keyword evidence="1" id="KW-0812">Transmembrane</keyword>
<dbReference type="CDD" id="cd01949">
    <property type="entry name" value="GGDEF"/>
    <property type="match status" value="1"/>
</dbReference>
<dbReference type="PROSITE" id="PS50883">
    <property type="entry name" value="EAL"/>
    <property type="match status" value="1"/>
</dbReference>